<keyword evidence="2" id="KW-1185">Reference proteome</keyword>
<evidence type="ECO:0000313" key="1">
    <source>
        <dbReference type="EMBL" id="CAH2396882.1"/>
    </source>
</evidence>
<name>A0ABN8JLX2_9HYPH</name>
<accession>A0ABN8JLX2</accession>
<organism evidence="1 2">
    <name type="scientific">Mesorhizobium ventifaucium</name>
    <dbReference type="NCBI Taxonomy" id="666020"/>
    <lineage>
        <taxon>Bacteria</taxon>
        <taxon>Pseudomonadati</taxon>
        <taxon>Pseudomonadota</taxon>
        <taxon>Alphaproteobacteria</taxon>
        <taxon>Hyphomicrobiales</taxon>
        <taxon>Phyllobacteriaceae</taxon>
        <taxon>Mesorhizobium</taxon>
    </lineage>
</organism>
<sequence>MGSRNVTPDNWTVRGNENLWLSLTIRILRANISAAPRRVSRGGVGKSRASYVEVALELILSCVQ</sequence>
<reference evidence="1" key="1">
    <citation type="submission" date="2022-03" db="EMBL/GenBank/DDBJ databases">
        <authorList>
            <person name="Brunel B."/>
        </authorList>
    </citation>
    <scope>NUCLEOTIDE SEQUENCE</scope>
    <source>
        <strain evidence="1">STM4922sample</strain>
    </source>
</reference>
<proteinExistence type="predicted"/>
<gene>
    <name evidence="1" type="ORF">MES4922_180020</name>
</gene>
<dbReference type="EMBL" id="CAKXZS010000010">
    <property type="protein sequence ID" value="CAH2396882.1"/>
    <property type="molecule type" value="Genomic_DNA"/>
</dbReference>
<evidence type="ECO:0000313" key="2">
    <source>
        <dbReference type="Proteomes" id="UP001152604"/>
    </source>
</evidence>
<dbReference type="Proteomes" id="UP001152604">
    <property type="component" value="Unassembled WGS sequence"/>
</dbReference>
<protein>
    <submittedName>
        <fullName evidence="1">Uncharacterized protein</fullName>
    </submittedName>
</protein>
<comment type="caution">
    <text evidence="1">The sequence shown here is derived from an EMBL/GenBank/DDBJ whole genome shotgun (WGS) entry which is preliminary data.</text>
</comment>